<accession>A0A0E0L199</accession>
<evidence type="ECO:0000256" key="1">
    <source>
        <dbReference type="SAM" id="MobiDB-lite"/>
    </source>
</evidence>
<organism evidence="2">
    <name type="scientific">Oryza punctata</name>
    <name type="common">Red rice</name>
    <dbReference type="NCBI Taxonomy" id="4537"/>
    <lineage>
        <taxon>Eukaryota</taxon>
        <taxon>Viridiplantae</taxon>
        <taxon>Streptophyta</taxon>
        <taxon>Embryophyta</taxon>
        <taxon>Tracheophyta</taxon>
        <taxon>Spermatophyta</taxon>
        <taxon>Magnoliopsida</taxon>
        <taxon>Liliopsida</taxon>
        <taxon>Poales</taxon>
        <taxon>Poaceae</taxon>
        <taxon>BOP clade</taxon>
        <taxon>Oryzoideae</taxon>
        <taxon>Oryzeae</taxon>
        <taxon>Oryzinae</taxon>
        <taxon>Oryza</taxon>
    </lineage>
</organism>
<dbReference type="Gramene" id="OPUNC05G10840.1">
    <property type="protein sequence ID" value="OPUNC05G10840.1"/>
    <property type="gene ID" value="OPUNC05G10840"/>
</dbReference>
<dbReference type="Proteomes" id="UP000026962">
    <property type="component" value="Chromosome 5"/>
</dbReference>
<dbReference type="STRING" id="4537.A0A0E0L199"/>
<reference evidence="2" key="2">
    <citation type="submission" date="2018-05" db="EMBL/GenBank/DDBJ databases">
        <title>OpunRS2 (Oryza punctata Reference Sequence Version 2).</title>
        <authorList>
            <person name="Zhang J."/>
            <person name="Kudrna D."/>
            <person name="Lee S."/>
            <person name="Talag J."/>
            <person name="Welchert J."/>
            <person name="Wing R.A."/>
        </authorList>
    </citation>
    <scope>NUCLEOTIDE SEQUENCE [LARGE SCALE GENOMIC DNA]</scope>
</reference>
<name>A0A0E0L199_ORYPU</name>
<feature type="region of interest" description="Disordered" evidence="1">
    <location>
        <begin position="1"/>
        <end position="28"/>
    </location>
</feature>
<sequence length="88" mass="9958">MATGLNEAEAVTTQMQGKSSRRWRREGRGGWGGGDKIYIKKPAAAVMMRDETSVAMPILFMMGSVVGKRFYRKATVGPHHFYYYVCYN</sequence>
<keyword evidence="3" id="KW-1185">Reference proteome</keyword>
<evidence type="ECO:0000313" key="2">
    <source>
        <dbReference type="EnsemblPlants" id="OPUNC05G10840.1"/>
    </source>
</evidence>
<dbReference type="AlphaFoldDB" id="A0A0E0L199"/>
<proteinExistence type="predicted"/>
<protein>
    <submittedName>
        <fullName evidence="2">Uncharacterized protein</fullName>
    </submittedName>
</protein>
<dbReference type="HOGENOM" id="CLU_2472935_0_0_1"/>
<dbReference type="EnsemblPlants" id="OPUNC05G10840.1">
    <property type="protein sequence ID" value="OPUNC05G10840.1"/>
    <property type="gene ID" value="OPUNC05G10840"/>
</dbReference>
<reference evidence="2" key="1">
    <citation type="submission" date="2015-04" db="UniProtKB">
        <authorList>
            <consortium name="EnsemblPlants"/>
        </authorList>
    </citation>
    <scope>IDENTIFICATION</scope>
</reference>
<evidence type="ECO:0000313" key="3">
    <source>
        <dbReference type="Proteomes" id="UP000026962"/>
    </source>
</evidence>